<dbReference type="Proteomes" id="UP000601597">
    <property type="component" value="Unassembled WGS sequence"/>
</dbReference>
<protein>
    <submittedName>
        <fullName evidence="2">Uncharacterized protein</fullName>
    </submittedName>
</protein>
<feature type="transmembrane region" description="Helical" evidence="1">
    <location>
        <begin position="6"/>
        <end position="25"/>
    </location>
</feature>
<evidence type="ECO:0000313" key="3">
    <source>
        <dbReference type="Proteomes" id="UP000601597"/>
    </source>
</evidence>
<proteinExistence type="predicted"/>
<keyword evidence="1" id="KW-1133">Transmembrane helix</keyword>
<dbReference type="EMBL" id="BMXV01000003">
    <property type="protein sequence ID" value="GGY68783.1"/>
    <property type="molecule type" value="Genomic_DNA"/>
</dbReference>
<evidence type="ECO:0000313" key="2">
    <source>
        <dbReference type="EMBL" id="GGY68783.1"/>
    </source>
</evidence>
<organism evidence="2 3">
    <name type="scientific">Marinobacter zhanjiangensis</name>
    <dbReference type="NCBI Taxonomy" id="578215"/>
    <lineage>
        <taxon>Bacteria</taxon>
        <taxon>Pseudomonadati</taxon>
        <taxon>Pseudomonadota</taxon>
        <taxon>Gammaproteobacteria</taxon>
        <taxon>Pseudomonadales</taxon>
        <taxon>Marinobacteraceae</taxon>
        <taxon>Marinobacter</taxon>
    </lineage>
</organism>
<comment type="caution">
    <text evidence="2">The sequence shown here is derived from an EMBL/GenBank/DDBJ whole genome shotgun (WGS) entry which is preliminary data.</text>
</comment>
<sequence>MIGGFTFISGPFWLAYVVYLSVTLVPRLDKQVYSSPSYNRQYPDSRLARCISLNSYSANLMHERVRRRDRLPVDMQDQPPAVRLPCAYTRSLDA</sequence>
<keyword evidence="1" id="KW-0812">Transmembrane</keyword>
<keyword evidence="1" id="KW-0472">Membrane</keyword>
<reference evidence="3" key="1">
    <citation type="journal article" date="2019" name="Int. J. Syst. Evol. Microbiol.">
        <title>The Global Catalogue of Microorganisms (GCM) 10K type strain sequencing project: providing services to taxonomists for standard genome sequencing and annotation.</title>
        <authorList>
            <consortium name="The Broad Institute Genomics Platform"/>
            <consortium name="The Broad Institute Genome Sequencing Center for Infectious Disease"/>
            <person name="Wu L."/>
            <person name="Ma J."/>
        </authorList>
    </citation>
    <scope>NUCLEOTIDE SEQUENCE [LARGE SCALE GENOMIC DNA]</scope>
    <source>
        <strain evidence="3">KCTC 22280</strain>
    </source>
</reference>
<name>A0ABQ3AZ10_9GAMM</name>
<accession>A0ABQ3AZ10</accession>
<evidence type="ECO:0000256" key="1">
    <source>
        <dbReference type="SAM" id="Phobius"/>
    </source>
</evidence>
<gene>
    <name evidence="2" type="ORF">GCM10007071_14550</name>
</gene>
<keyword evidence="3" id="KW-1185">Reference proteome</keyword>